<dbReference type="InterPro" id="IPR046677">
    <property type="entry name" value="DUF6547"/>
</dbReference>
<dbReference type="AlphaFoldDB" id="A0A2S6Z4I7"/>
<name>A0A2S6Z4I7_9XANT</name>
<evidence type="ECO:0000313" key="2">
    <source>
        <dbReference type="Proteomes" id="UP000238270"/>
    </source>
</evidence>
<evidence type="ECO:0000313" key="1">
    <source>
        <dbReference type="EMBL" id="PPT76053.1"/>
    </source>
</evidence>
<dbReference type="Pfam" id="PF20184">
    <property type="entry name" value="DUF6547"/>
    <property type="match status" value="1"/>
</dbReference>
<organism evidence="1 2">
    <name type="scientific">Xanthomonas arboricola pv. populi</name>
    <dbReference type="NCBI Taxonomy" id="487823"/>
    <lineage>
        <taxon>Bacteria</taxon>
        <taxon>Pseudomonadati</taxon>
        <taxon>Pseudomonadota</taxon>
        <taxon>Gammaproteobacteria</taxon>
        <taxon>Lysobacterales</taxon>
        <taxon>Lysobacteraceae</taxon>
        <taxon>Xanthomonas</taxon>
    </lineage>
</organism>
<sequence>MLDLMVDSAVRISIYRDIIDQLVSETRMYSALAKRAEANEPFPVESEQSAFNRLLSSLTQEQRTLLSEILLQERHSAIHDTLAALTWWIDSRGIGLTVHGQPMPVDLSGMGLHGDYVGRADGWEWPSDEA</sequence>
<proteinExistence type="predicted"/>
<gene>
    <name evidence="1" type="ORF">XaplCFBP3122_11415</name>
</gene>
<dbReference type="EMBL" id="MIGV01000011">
    <property type="protein sequence ID" value="PPT76053.1"/>
    <property type="molecule type" value="Genomic_DNA"/>
</dbReference>
<reference evidence="1 2" key="1">
    <citation type="submission" date="2016-08" db="EMBL/GenBank/DDBJ databases">
        <title>Evolution of the type three secretion system and type three effector repertoires in Xanthomonas.</title>
        <authorList>
            <person name="Merda D."/>
            <person name="Briand M."/>
            <person name="Bosis E."/>
            <person name="Rousseau C."/>
            <person name="Portier P."/>
            <person name="Jacques M.-A."/>
            <person name="Fischer-Le Saux M."/>
        </authorList>
    </citation>
    <scope>NUCLEOTIDE SEQUENCE [LARGE SCALE GENOMIC DNA]</scope>
    <source>
        <strain evidence="1 2">CFBP 3122</strain>
    </source>
</reference>
<comment type="caution">
    <text evidence="1">The sequence shown here is derived from an EMBL/GenBank/DDBJ whole genome shotgun (WGS) entry which is preliminary data.</text>
</comment>
<accession>A0A2S6Z4I7</accession>
<dbReference type="Proteomes" id="UP000238270">
    <property type="component" value="Unassembled WGS sequence"/>
</dbReference>
<protein>
    <submittedName>
        <fullName evidence="1">Uncharacterized protein</fullName>
    </submittedName>
</protein>